<feature type="compositionally biased region" description="Polar residues" evidence="1">
    <location>
        <begin position="37"/>
        <end position="46"/>
    </location>
</feature>
<organism evidence="3 4">
    <name type="scientific">Rhizobium mesoamericanum STM3625</name>
    <dbReference type="NCBI Taxonomy" id="1211777"/>
    <lineage>
        <taxon>Bacteria</taxon>
        <taxon>Pseudomonadati</taxon>
        <taxon>Pseudomonadota</taxon>
        <taxon>Alphaproteobacteria</taxon>
        <taxon>Hyphomicrobiales</taxon>
        <taxon>Rhizobiaceae</taxon>
        <taxon>Rhizobium/Agrobacterium group</taxon>
        <taxon>Rhizobium</taxon>
    </lineage>
</organism>
<comment type="caution">
    <text evidence="3">The sequence shown here is derived from an EMBL/GenBank/DDBJ whole genome shotgun (WGS) entry which is preliminary data.</text>
</comment>
<evidence type="ECO:0000256" key="1">
    <source>
        <dbReference type="SAM" id="MobiDB-lite"/>
    </source>
</evidence>
<proteinExistence type="predicted"/>
<evidence type="ECO:0000256" key="2">
    <source>
        <dbReference type="SAM" id="SignalP"/>
    </source>
</evidence>
<feature type="region of interest" description="Disordered" evidence="1">
    <location>
        <begin position="23"/>
        <end position="94"/>
    </location>
</feature>
<feature type="chain" id="PRO_5003839766" description="Secreted protein" evidence="2">
    <location>
        <begin position="22"/>
        <end position="94"/>
    </location>
</feature>
<evidence type="ECO:0008006" key="5">
    <source>
        <dbReference type="Google" id="ProtNLM"/>
    </source>
</evidence>
<keyword evidence="2" id="KW-0732">Signal</keyword>
<feature type="signal peptide" evidence="2">
    <location>
        <begin position="1"/>
        <end position="21"/>
    </location>
</feature>
<dbReference type="HOGENOM" id="CLU_2370806_0_0_5"/>
<accession>K0Q5A5</accession>
<evidence type="ECO:0000313" key="4">
    <source>
        <dbReference type="Proteomes" id="UP000009319"/>
    </source>
</evidence>
<protein>
    <recommendedName>
        <fullName evidence="5">Secreted protein</fullName>
    </recommendedName>
</protein>
<dbReference type="eggNOG" id="ENOG50315W4">
    <property type="taxonomic scope" value="Bacteria"/>
</dbReference>
<name>K0Q5A5_9HYPH</name>
<feature type="compositionally biased region" description="Basic and acidic residues" evidence="1">
    <location>
        <begin position="60"/>
        <end position="94"/>
    </location>
</feature>
<dbReference type="EMBL" id="CANI01000038">
    <property type="protein sequence ID" value="CCM78324.1"/>
    <property type="molecule type" value="Genomic_DNA"/>
</dbReference>
<keyword evidence="4" id="KW-1185">Reference proteome</keyword>
<sequence>MRVCFPLAAIVVLTIVTSVSAQSLPDEAGPAVGPRDSTAQQESITNPGGFGKSPSVKAIDPNRTDSTGKLDCRRQKDVRTEKRGPVRKDMDCVR</sequence>
<gene>
    <name evidence="3" type="ORF">BN77_p10988</name>
</gene>
<reference evidence="3 4" key="1">
    <citation type="journal article" date="2013" name="Genome Announc.">
        <title>Draft Genome Sequence of Rhizobium mesoamericanum STM3625, a Nitrogen-Fixing Symbiont of Mimosa pudica Isolated in French Guiana (South America).</title>
        <authorList>
            <person name="Moulin L."/>
            <person name="Mornico D."/>
            <person name="Melkonian R."/>
            <person name="Klonowska A."/>
        </authorList>
    </citation>
    <scope>NUCLEOTIDE SEQUENCE [LARGE SCALE GENOMIC DNA]</scope>
    <source>
        <strain evidence="3 4">STM3625</strain>
    </source>
</reference>
<dbReference type="Proteomes" id="UP000009319">
    <property type="component" value="Unassembled WGS sequence"/>
</dbReference>
<evidence type="ECO:0000313" key="3">
    <source>
        <dbReference type="EMBL" id="CCM78324.1"/>
    </source>
</evidence>
<dbReference type="AlphaFoldDB" id="K0Q5A5"/>